<evidence type="ECO:0000313" key="2">
    <source>
        <dbReference type="Proteomes" id="UP000001055"/>
    </source>
</evidence>
<dbReference type="AlphaFoldDB" id="Q0U6K1"/>
<dbReference type="InParanoid" id="Q0U6K1"/>
<sequence>MHTVQPLGSSMRSFAELLAFFNCATMCMSAPVDTSAELRNGC</sequence>
<dbReference type="EMBL" id="CH445347">
    <property type="protein sequence ID" value="EAT79911.1"/>
    <property type="molecule type" value="Genomic_DNA"/>
</dbReference>
<protein>
    <submittedName>
        <fullName evidence="1">Uncharacterized protein</fullName>
    </submittedName>
</protein>
<dbReference type="Proteomes" id="UP000001055">
    <property type="component" value="Unassembled WGS sequence"/>
</dbReference>
<dbReference type="RefSeq" id="XP_001802834.1">
    <property type="nucleotide sequence ID" value="XM_001802782.1"/>
</dbReference>
<reference evidence="2" key="1">
    <citation type="journal article" date="2007" name="Plant Cell">
        <title>Dothideomycete-plant interactions illuminated by genome sequencing and EST analysis of the wheat pathogen Stagonospora nodorum.</title>
        <authorList>
            <person name="Hane J.K."/>
            <person name="Lowe R.G."/>
            <person name="Solomon P.S."/>
            <person name="Tan K.C."/>
            <person name="Schoch C.L."/>
            <person name="Spatafora J.W."/>
            <person name="Crous P.W."/>
            <person name="Kodira C."/>
            <person name="Birren B.W."/>
            <person name="Galagan J.E."/>
            <person name="Torriani S.F."/>
            <person name="McDonald B.A."/>
            <person name="Oliver R.P."/>
        </authorList>
    </citation>
    <scope>NUCLEOTIDE SEQUENCE [LARGE SCALE GENOMIC DNA]</scope>
    <source>
        <strain evidence="2">SN15 / ATCC MYA-4574 / FGSC 10173</strain>
    </source>
</reference>
<dbReference type="KEGG" id="pno:SNOG_12613"/>
<evidence type="ECO:0000313" key="1">
    <source>
        <dbReference type="EMBL" id="EAT79911.1"/>
    </source>
</evidence>
<organism evidence="1 2">
    <name type="scientific">Phaeosphaeria nodorum (strain SN15 / ATCC MYA-4574 / FGSC 10173)</name>
    <name type="common">Glume blotch fungus</name>
    <name type="synonym">Parastagonospora nodorum</name>
    <dbReference type="NCBI Taxonomy" id="321614"/>
    <lineage>
        <taxon>Eukaryota</taxon>
        <taxon>Fungi</taxon>
        <taxon>Dikarya</taxon>
        <taxon>Ascomycota</taxon>
        <taxon>Pezizomycotina</taxon>
        <taxon>Dothideomycetes</taxon>
        <taxon>Pleosporomycetidae</taxon>
        <taxon>Pleosporales</taxon>
        <taxon>Pleosporineae</taxon>
        <taxon>Phaeosphaeriaceae</taxon>
        <taxon>Parastagonospora</taxon>
    </lineage>
</organism>
<accession>Q0U6K1</accession>
<dbReference type="GeneID" id="5979745"/>
<gene>
    <name evidence="1" type="ORF">SNOG_12613</name>
</gene>
<proteinExistence type="predicted"/>
<name>Q0U6K1_PHANO</name>